<dbReference type="SUPFAM" id="SSF53474">
    <property type="entry name" value="alpha/beta-Hydrolases"/>
    <property type="match status" value="1"/>
</dbReference>
<gene>
    <name evidence="2" type="ORF">DTL70_27040</name>
</gene>
<sequence>MTVDEPQGQRRTIDANGLRHSVVTYGDPTHPALLILPGITTPAVCADFLATRLSAPGFRVVVPDIRGRGHSDRAASGGYRLVDYAADVAGLIDALDLRAPVIVGHSMGARIAAAYAARHAADDHGPLILVDPPTSGPGRPPYPTTRQAFLDQLREAQAGTTADGVARYYPNWPRRELELRARHLATCDPTAVVETHEGFETEDFFEYWTELRGTVLLVHGADSPVVPPHAVDELRRARPDIPIVPVTGAGHMVPWDDLDQFLALLTPHLLTYCENKE</sequence>
<accession>A0A367EI35</accession>
<evidence type="ECO:0000313" key="2">
    <source>
        <dbReference type="EMBL" id="RCG17724.1"/>
    </source>
</evidence>
<dbReference type="InterPro" id="IPR000073">
    <property type="entry name" value="AB_hydrolase_1"/>
</dbReference>
<protein>
    <submittedName>
        <fullName evidence="2">Alpha/beta hydrolase</fullName>
    </submittedName>
</protein>
<evidence type="ECO:0000259" key="1">
    <source>
        <dbReference type="Pfam" id="PF00561"/>
    </source>
</evidence>
<comment type="caution">
    <text evidence="2">The sequence shown here is derived from an EMBL/GenBank/DDBJ whole genome shotgun (WGS) entry which is preliminary data.</text>
</comment>
<dbReference type="PANTHER" id="PTHR43194">
    <property type="entry name" value="HYDROLASE ALPHA/BETA FOLD FAMILY"/>
    <property type="match status" value="1"/>
</dbReference>
<keyword evidence="3" id="KW-1185">Reference proteome</keyword>
<name>A0A367EI35_9ACTN</name>
<dbReference type="InterPro" id="IPR029058">
    <property type="entry name" value="AB_hydrolase_fold"/>
</dbReference>
<dbReference type="Gene3D" id="3.40.50.1820">
    <property type="entry name" value="alpha/beta hydrolase"/>
    <property type="match status" value="1"/>
</dbReference>
<dbReference type="AlphaFoldDB" id="A0A367EI35"/>
<evidence type="ECO:0000313" key="3">
    <source>
        <dbReference type="Proteomes" id="UP000252914"/>
    </source>
</evidence>
<dbReference type="InterPro" id="IPR050228">
    <property type="entry name" value="Carboxylesterase_BioH"/>
</dbReference>
<dbReference type="Pfam" id="PF00561">
    <property type="entry name" value="Abhydrolase_1"/>
    <property type="match status" value="1"/>
</dbReference>
<dbReference type="GO" id="GO:0016787">
    <property type="term" value="F:hydrolase activity"/>
    <property type="evidence" value="ECO:0007669"/>
    <property type="project" value="UniProtKB-KW"/>
</dbReference>
<dbReference type="PANTHER" id="PTHR43194:SF2">
    <property type="entry name" value="PEROXISOMAL MEMBRANE PROTEIN LPX1"/>
    <property type="match status" value="1"/>
</dbReference>
<proteinExistence type="predicted"/>
<reference evidence="2 3" key="1">
    <citation type="submission" date="2018-06" db="EMBL/GenBank/DDBJ databases">
        <title>Streptomyces reniochalinae sp. nov. and Streptomyces diacarnus sp. nov. from marine sponges.</title>
        <authorList>
            <person name="Li L."/>
        </authorList>
    </citation>
    <scope>NUCLEOTIDE SEQUENCE [LARGE SCALE GENOMIC DNA]</scope>
    <source>
        <strain evidence="2 3">LHW51701</strain>
    </source>
</reference>
<dbReference type="EMBL" id="QOIN01000054">
    <property type="protein sequence ID" value="RCG17724.1"/>
    <property type="molecule type" value="Genomic_DNA"/>
</dbReference>
<dbReference type="PRINTS" id="PR00111">
    <property type="entry name" value="ABHYDROLASE"/>
</dbReference>
<keyword evidence="2" id="KW-0378">Hydrolase</keyword>
<organism evidence="2 3">
    <name type="scientific">Streptomyces diacarni</name>
    <dbReference type="NCBI Taxonomy" id="2800381"/>
    <lineage>
        <taxon>Bacteria</taxon>
        <taxon>Bacillati</taxon>
        <taxon>Actinomycetota</taxon>
        <taxon>Actinomycetes</taxon>
        <taxon>Kitasatosporales</taxon>
        <taxon>Streptomycetaceae</taxon>
        <taxon>Streptomyces</taxon>
    </lineage>
</organism>
<dbReference type="Proteomes" id="UP000252914">
    <property type="component" value="Unassembled WGS sequence"/>
</dbReference>
<dbReference type="RefSeq" id="WP_114024637.1">
    <property type="nucleotide sequence ID" value="NZ_JBEYTF010000025.1"/>
</dbReference>
<feature type="domain" description="AB hydrolase-1" evidence="1">
    <location>
        <begin position="31"/>
        <end position="257"/>
    </location>
</feature>